<dbReference type="InterPro" id="IPR036513">
    <property type="entry name" value="STAS_dom_sf"/>
</dbReference>
<gene>
    <name evidence="2" type="ORF">GCM10009850_083740</name>
</gene>
<proteinExistence type="predicted"/>
<evidence type="ECO:0000313" key="3">
    <source>
        <dbReference type="Proteomes" id="UP001499843"/>
    </source>
</evidence>
<dbReference type="Gene3D" id="3.30.750.24">
    <property type="entry name" value="STAS domain"/>
    <property type="match status" value="1"/>
</dbReference>
<accession>A0ABN3CUE1</accession>
<reference evidence="2 3" key="1">
    <citation type="journal article" date="2019" name="Int. J. Syst. Evol. Microbiol.">
        <title>The Global Catalogue of Microorganisms (GCM) 10K type strain sequencing project: providing services to taxonomists for standard genome sequencing and annotation.</title>
        <authorList>
            <consortium name="The Broad Institute Genomics Platform"/>
            <consortium name="The Broad Institute Genome Sequencing Center for Infectious Disease"/>
            <person name="Wu L."/>
            <person name="Ma J."/>
        </authorList>
    </citation>
    <scope>NUCLEOTIDE SEQUENCE [LARGE SCALE GENOMIC DNA]</scope>
    <source>
        <strain evidence="2 3">JCM 16114</strain>
    </source>
</reference>
<comment type="caution">
    <text evidence="2">The sequence shown here is derived from an EMBL/GenBank/DDBJ whole genome shotgun (WGS) entry which is preliminary data.</text>
</comment>
<dbReference type="SUPFAM" id="SSF52091">
    <property type="entry name" value="SpoIIaa-like"/>
    <property type="match status" value="1"/>
</dbReference>
<dbReference type="CDD" id="cd07043">
    <property type="entry name" value="STAS_anti-anti-sigma_factors"/>
    <property type="match status" value="1"/>
</dbReference>
<dbReference type="RefSeq" id="WP_344487853.1">
    <property type="nucleotide sequence ID" value="NZ_BAAAQX010000029.1"/>
</dbReference>
<evidence type="ECO:0000259" key="1">
    <source>
        <dbReference type="PROSITE" id="PS50801"/>
    </source>
</evidence>
<dbReference type="Pfam" id="PF01740">
    <property type="entry name" value="STAS"/>
    <property type="match status" value="1"/>
</dbReference>
<feature type="domain" description="STAS" evidence="1">
    <location>
        <begin position="1"/>
        <end position="102"/>
    </location>
</feature>
<evidence type="ECO:0000313" key="2">
    <source>
        <dbReference type="EMBL" id="GAA2212912.1"/>
    </source>
</evidence>
<dbReference type="InterPro" id="IPR002645">
    <property type="entry name" value="STAS_dom"/>
</dbReference>
<dbReference type="Proteomes" id="UP001499843">
    <property type="component" value="Unassembled WGS sequence"/>
</dbReference>
<protein>
    <recommendedName>
        <fullName evidence="1">STAS domain-containing protein</fullName>
    </recommendedName>
</protein>
<keyword evidence="3" id="KW-1185">Reference proteome</keyword>
<organism evidence="2 3">
    <name type="scientific">Nonomuraea monospora</name>
    <dbReference type="NCBI Taxonomy" id="568818"/>
    <lineage>
        <taxon>Bacteria</taxon>
        <taxon>Bacillati</taxon>
        <taxon>Actinomycetota</taxon>
        <taxon>Actinomycetes</taxon>
        <taxon>Streptosporangiales</taxon>
        <taxon>Streptosporangiaceae</taxon>
        <taxon>Nonomuraea</taxon>
    </lineage>
</organism>
<sequence length="102" mass="11116">MLISVSDERDAANADELESYIGRMRRPVVLELGGLTFMDSIDLHVLLRVHGDGRRRGGSLRLAAVRDVPRAGAGNVLDLHNSAEAAGIATLSPPAHRRRRPR</sequence>
<name>A0ABN3CUE1_9ACTN</name>
<dbReference type="EMBL" id="BAAAQX010000029">
    <property type="protein sequence ID" value="GAA2212912.1"/>
    <property type="molecule type" value="Genomic_DNA"/>
</dbReference>
<dbReference type="PROSITE" id="PS50801">
    <property type="entry name" value="STAS"/>
    <property type="match status" value="1"/>
</dbReference>